<keyword evidence="5" id="KW-1185">Reference proteome</keyword>
<evidence type="ECO:0000256" key="1">
    <source>
        <dbReference type="ARBA" id="ARBA00009112"/>
    </source>
</evidence>
<dbReference type="EMBL" id="REGW02000013">
    <property type="protein sequence ID" value="KAE8287437.1"/>
    <property type="molecule type" value="Genomic_DNA"/>
</dbReference>
<dbReference type="GO" id="GO:0003712">
    <property type="term" value="F:transcription coregulator activity"/>
    <property type="evidence" value="ECO:0007669"/>
    <property type="project" value="InterPro"/>
</dbReference>
<proteinExistence type="inferred from homology"/>
<feature type="compositionally biased region" description="Polar residues" evidence="2">
    <location>
        <begin position="497"/>
        <end position="507"/>
    </location>
</feature>
<feature type="compositionally biased region" description="Low complexity" evidence="2">
    <location>
        <begin position="741"/>
        <end position="757"/>
    </location>
</feature>
<dbReference type="Pfam" id="PF12090">
    <property type="entry name" value="Spt20_SEP"/>
    <property type="match status" value="1"/>
</dbReference>
<comment type="caution">
    <text evidence="4">The sequence shown here is derived from an EMBL/GenBank/DDBJ whole genome shotgun (WGS) entry which is preliminary data.</text>
</comment>
<feature type="compositionally biased region" description="Low complexity" evidence="2">
    <location>
        <begin position="677"/>
        <end position="697"/>
    </location>
</feature>
<feature type="region of interest" description="Disordered" evidence="2">
    <location>
        <begin position="495"/>
        <end position="550"/>
    </location>
</feature>
<dbReference type="AlphaFoldDB" id="A0A6G0I7V2"/>
<feature type="domain" description="Spt20-like SEP" evidence="3">
    <location>
        <begin position="76"/>
        <end position="217"/>
    </location>
</feature>
<dbReference type="PANTHER" id="PTHR13526">
    <property type="entry name" value="TRANSCRIPTION FACTOR SPT20 HOMOLOG"/>
    <property type="match status" value="1"/>
</dbReference>
<organism evidence="4 5">
    <name type="scientific">Larimichthys crocea</name>
    <name type="common">Large yellow croaker</name>
    <name type="synonym">Pseudosciaena crocea</name>
    <dbReference type="NCBI Taxonomy" id="215358"/>
    <lineage>
        <taxon>Eukaryota</taxon>
        <taxon>Metazoa</taxon>
        <taxon>Chordata</taxon>
        <taxon>Craniata</taxon>
        <taxon>Vertebrata</taxon>
        <taxon>Euteleostomi</taxon>
        <taxon>Actinopterygii</taxon>
        <taxon>Neopterygii</taxon>
        <taxon>Teleostei</taxon>
        <taxon>Neoteleostei</taxon>
        <taxon>Acanthomorphata</taxon>
        <taxon>Eupercaria</taxon>
        <taxon>Sciaenidae</taxon>
        <taxon>Larimichthys</taxon>
    </lineage>
</organism>
<feature type="region of interest" description="Disordered" evidence="2">
    <location>
        <begin position="741"/>
        <end position="765"/>
    </location>
</feature>
<evidence type="ECO:0000256" key="2">
    <source>
        <dbReference type="SAM" id="MobiDB-lite"/>
    </source>
</evidence>
<protein>
    <submittedName>
        <fullName evidence="4">Transcription factor SPT20-like protein</fullName>
    </submittedName>
</protein>
<dbReference type="GO" id="GO:0006357">
    <property type="term" value="P:regulation of transcription by RNA polymerase II"/>
    <property type="evidence" value="ECO:0007669"/>
    <property type="project" value="TreeGrafter"/>
</dbReference>
<dbReference type="GO" id="GO:0000124">
    <property type="term" value="C:SAGA complex"/>
    <property type="evidence" value="ECO:0007669"/>
    <property type="project" value="InterPro"/>
</dbReference>
<dbReference type="PANTHER" id="PTHR13526:SF8">
    <property type="entry name" value="TRANSCRIPTION FACTOR SPT20 HOMOLOG"/>
    <property type="match status" value="1"/>
</dbReference>
<name>A0A6G0I7V2_LARCR</name>
<evidence type="ECO:0000259" key="3">
    <source>
        <dbReference type="Pfam" id="PF12090"/>
    </source>
</evidence>
<comment type="similarity">
    <text evidence="1">Belongs to the SPT20 family.</text>
</comment>
<evidence type="ECO:0000313" key="5">
    <source>
        <dbReference type="Proteomes" id="UP000424527"/>
    </source>
</evidence>
<feature type="compositionally biased region" description="Low complexity" evidence="2">
    <location>
        <begin position="508"/>
        <end position="526"/>
    </location>
</feature>
<dbReference type="InterPro" id="IPR046468">
    <property type="entry name" value="Spt20-like_SEP"/>
</dbReference>
<feature type="compositionally biased region" description="Polar residues" evidence="2">
    <location>
        <begin position="698"/>
        <end position="709"/>
    </location>
</feature>
<sequence>MQQVLEYALDRAEYIVESARQRPAKRRISSGGRKSLYQKLYELYMEECEKEPELKNLRRNVNLLEKLVSQESVSCLVVNLYPGNEGYSLMLRGKNGSDSETIRLPYEEGELLEYLDAEELPPILVDLLEKSQVNIFHCGCVIVEVRDYRQSGNTKMPTYQSRHILLRPTMQTLICDVHAMTSDHHKWTQDDKLQLESQLILATAEPLCLDPSISVTCTANRLLYNKQKMNTRSMKRCFKRHSRAALNRQQELSHLPMPPQLRLYDYLQRRKERKPAPVIDLKISKIGNVEKYAVVEKSLQLEDSQPTTVIWPAEEVVDDYTFECEVGGQAQRTKVSIYQSMGDPLVYGKIYCAKEPKAEEDNTDLKLIHPPFLIGSKIDADRFLNQYKGVYERDVKCQVKMSHNSGIVGQGPPSPSKDEGDGISPLVQTSVLGKGVKHRPPPIKLPSGSGSSSSGNPYSSQTTSGLHKCPTPPPTKSQSLNRKHSVELGQVGLLSPASLSPMGSTQRSGTPKPSTPTNTPCSTPHPADSLSAPLSVTPTPSDPPMVQSQSQPALLTPFAQQQLALSQPLPVMTIPLPTMGTSITTGTTSSQVMANPAGLNFINVVSSVCSPQTLMSASNPMLGPGLNLSGILPPGGLMQSAAQTGSPFGLNSSAGLRPLNLLQIPTGPLIFNSLQQQQLSQFSPQQSQSATSSPQQQGETGDQGSDQSLGNQQTAVINLGVGGFMSPQAAVAILAAPNAAAANGYGSSSSSGGSATATYRQPTKK</sequence>
<evidence type="ECO:0000313" key="4">
    <source>
        <dbReference type="EMBL" id="KAE8287437.1"/>
    </source>
</evidence>
<feature type="region of interest" description="Disordered" evidence="2">
    <location>
        <begin position="677"/>
        <end position="709"/>
    </location>
</feature>
<reference evidence="4 5" key="1">
    <citation type="submission" date="2019-07" db="EMBL/GenBank/DDBJ databases">
        <title>Chromosome genome assembly for large yellow croaker.</title>
        <authorList>
            <person name="Xiao S."/>
        </authorList>
    </citation>
    <scope>NUCLEOTIDE SEQUENCE [LARGE SCALE GENOMIC DNA]</scope>
    <source>
        <strain evidence="4">JMULYC20181020</strain>
        <tissue evidence="4">Muscle</tissue>
    </source>
</reference>
<feature type="region of interest" description="Disordered" evidence="2">
    <location>
        <begin position="403"/>
        <end position="480"/>
    </location>
</feature>
<accession>A0A6G0I7V2</accession>
<dbReference type="InterPro" id="IPR021950">
    <property type="entry name" value="Spt20"/>
</dbReference>
<dbReference type="Proteomes" id="UP000424527">
    <property type="component" value="Unassembled WGS sequence"/>
</dbReference>
<feature type="compositionally biased region" description="Low complexity" evidence="2">
    <location>
        <begin position="445"/>
        <end position="460"/>
    </location>
</feature>
<gene>
    <name evidence="4" type="ORF">D5F01_LYC13479</name>
</gene>